<keyword evidence="14" id="KW-0464">Manganese</keyword>
<dbReference type="PaxDb" id="187420-MTH_420"/>
<reference evidence="19 20" key="1">
    <citation type="journal article" date="1997" name="J. Bacteriol.">
        <title>Complete genome sequence of Methanobacterium thermoautotrophicum deltaH: functional analysis and comparative genomics.</title>
        <authorList>
            <person name="Smith D.R."/>
            <person name="Doucette-Stamm L.A."/>
            <person name="Deloughery C."/>
            <person name="Lee H.-M."/>
            <person name="Dubois J."/>
            <person name="Aldredge T."/>
            <person name="Bashirzadeh R."/>
            <person name="Blakely D."/>
            <person name="Cook R."/>
            <person name="Gilbert K."/>
            <person name="Harrison D."/>
            <person name="Hoang L."/>
            <person name="Keagle P."/>
            <person name="Lumm W."/>
            <person name="Pothier B."/>
            <person name="Qiu D."/>
            <person name="Spadafora R."/>
            <person name="Vicare R."/>
            <person name="Wang Y."/>
            <person name="Wierzbowski J."/>
            <person name="Gibson R."/>
            <person name="Jiwani N."/>
            <person name="Caruso A."/>
            <person name="Bush D."/>
            <person name="Safer H."/>
            <person name="Patwell D."/>
            <person name="Prabhakar S."/>
            <person name="McDougall S."/>
            <person name="Shimer G."/>
            <person name="Goyal A."/>
            <person name="Pietrovski S."/>
            <person name="Church G.M."/>
            <person name="Daniels C.J."/>
            <person name="Mao J.-i."/>
            <person name="Rice P."/>
            <person name="Nolling J."/>
            <person name="Reeve J.N."/>
        </authorList>
    </citation>
    <scope>NUCLEOTIDE SEQUENCE [LARGE SCALE GENOMIC DNA]</scope>
    <source>
        <strain evidence="20">ATCC 29096 / DSM 1053 / JCM 10044 / NBRC 100330 / Delta H</strain>
    </source>
</reference>
<feature type="transmembrane region" description="Helical" evidence="17">
    <location>
        <begin position="189"/>
        <end position="211"/>
    </location>
</feature>
<feature type="transmembrane region" description="Helical" evidence="17">
    <location>
        <begin position="152"/>
        <end position="169"/>
    </location>
</feature>
<feature type="transmembrane region" description="Helical" evidence="17">
    <location>
        <begin position="74"/>
        <end position="91"/>
    </location>
</feature>
<dbReference type="EMBL" id="AE000666">
    <property type="protein sequence ID" value="AAB84926.1"/>
    <property type="molecule type" value="Genomic_DNA"/>
</dbReference>
<keyword evidence="9 17" id="KW-0812">Transmembrane</keyword>
<feature type="transmembrane region" description="Helical" evidence="17">
    <location>
        <begin position="299"/>
        <end position="319"/>
    </location>
</feature>
<dbReference type="EnsemblBacteria" id="AAB84926">
    <property type="protein sequence ID" value="AAB84926"/>
    <property type="gene ID" value="MTH_420"/>
</dbReference>
<evidence type="ECO:0000256" key="8">
    <source>
        <dbReference type="ARBA" id="ARBA00022679"/>
    </source>
</evidence>
<evidence type="ECO:0000256" key="3">
    <source>
        <dbReference type="ARBA" id="ARBA00004651"/>
    </source>
</evidence>
<dbReference type="CAZy" id="GT66">
    <property type="family name" value="Glycosyltransferase Family 66"/>
</dbReference>
<dbReference type="GeneID" id="1470381"/>
<evidence type="ECO:0000256" key="7">
    <source>
        <dbReference type="ARBA" id="ARBA00022676"/>
    </source>
</evidence>
<evidence type="ECO:0000256" key="13">
    <source>
        <dbReference type="ARBA" id="ARBA00023136"/>
    </source>
</evidence>
<dbReference type="STRING" id="187420.MTH_420"/>
<dbReference type="KEGG" id="mth:MTH_420"/>
<dbReference type="InterPro" id="IPR048307">
    <property type="entry name" value="STT3_N"/>
</dbReference>
<dbReference type="PIR" id="G69154">
    <property type="entry name" value="G69154"/>
</dbReference>
<evidence type="ECO:0000256" key="5">
    <source>
        <dbReference type="ARBA" id="ARBA00010810"/>
    </source>
</evidence>
<comment type="catalytic activity">
    <reaction evidence="16">
        <text>an archaeal dolichyl phosphooligosaccharide + [protein]-L-asparagine = an archaeal dolichyl phosphate + a glycoprotein with the oligosaccharide chain attached by N-beta-D-glycosyl linkage to a protein L-asparagine.</text>
        <dbReference type="EC" id="2.4.99.21"/>
    </reaction>
</comment>
<sequence length="676" mass="74444">MLIIFASGFALRAGTVTVAGVYSEAHYQPLMYDMDSYYNLRLASNLLNEGELSEGGWDRYSYYPPGVPLDYPPLLPHLTVTLYLLFTWLLPGLTDTAFWLPAIIAPLAGVAVFAAARSLDCDDVSATTAGLLATAAPFYFMRTIPGFYDTDMFNLVLPLAILLTLHLSLRDGDWRMAVLSGALMGVFAAAWNGWQLIYSIMALSVILHSLLYRRREPLIFLITSTLLIVLMDPRAIPSIPVGLMKIPVARADPFPDPYANITELQRPGFDDVLMALGPGLLLAGLAGFRSLFRDWRDSMVLPVIILWTLTGAASLLWGIRFSELLTAPLLITSALFLADLGTASRVPPGFRRKLHVAVAIMVVLPSLIISTGQYSALHPRVDDGLLDAADYIRAKTPPDTVVISNWVHGHFFAFMARRPVNFDGRLAYIETAAKRGPGYPLDPRIPGVYREYWHDPGPNDHGPHLADEILSMLASSGDEAYLEVLNATGDPAGSAVILGDVLAVDGSSRAEYLQDRGLDPVASGRVASTLSRRSGYVLVTCDRLIDKGYWILYYGNWNFTGKTRKPVYSTGSIVQGWPLRTSDGLLWDGERISFNGLRVSELYLVDGGVRKVEGDPQGGLVAFVLYDRNRTVVLERGYEDSMFARLVLLGDGGGVFRAVMRSRDVTVWEPIRDWNT</sequence>
<dbReference type="PANTHER" id="PTHR13872">
    <property type="entry name" value="DOLICHYL-DIPHOSPHOOLIGOSACCHARIDE--PROTEIN GLYCOSYLTRANSFERASE SUBUNIT"/>
    <property type="match status" value="1"/>
</dbReference>
<comment type="subcellular location">
    <subcellularLocation>
        <location evidence="3">Cell membrane</location>
        <topology evidence="3">Multi-pass membrane protein</topology>
    </subcellularLocation>
</comment>
<dbReference type="Pfam" id="PF02516">
    <property type="entry name" value="STT3"/>
    <property type="match status" value="1"/>
</dbReference>
<feature type="transmembrane region" description="Helical" evidence="17">
    <location>
        <begin position="325"/>
        <end position="342"/>
    </location>
</feature>
<evidence type="ECO:0000259" key="18">
    <source>
        <dbReference type="Pfam" id="PF02516"/>
    </source>
</evidence>
<evidence type="ECO:0000256" key="10">
    <source>
        <dbReference type="ARBA" id="ARBA00022723"/>
    </source>
</evidence>
<keyword evidence="11" id="KW-0460">Magnesium</keyword>
<evidence type="ECO:0000256" key="17">
    <source>
        <dbReference type="SAM" id="Phobius"/>
    </source>
</evidence>
<keyword evidence="8" id="KW-0808">Transferase</keyword>
<evidence type="ECO:0000256" key="12">
    <source>
        <dbReference type="ARBA" id="ARBA00022989"/>
    </source>
</evidence>
<keyword evidence="7" id="KW-0328">Glycosyltransferase</keyword>
<feature type="transmembrane region" description="Helical" evidence="17">
    <location>
        <begin position="218"/>
        <end position="236"/>
    </location>
</feature>
<evidence type="ECO:0000256" key="14">
    <source>
        <dbReference type="ARBA" id="ARBA00023211"/>
    </source>
</evidence>
<dbReference type="GO" id="GO:0046872">
    <property type="term" value="F:metal ion binding"/>
    <property type="evidence" value="ECO:0007669"/>
    <property type="project" value="UniProtKB-KW"/>
</dbReference>
<feature type="domain" description="Oligosaccharyl transferase STT3 N-terminal" evidence="18">
    <location>
        <begin position="4"/>
        <end position="226"/>
    </location>
</feature>
<evidence type="ECO:0000256" key="11">
    <source>
        <dbReference type="ARBA" id="ARBA00022842"/>
    </source>
</evidence>
<comment type="pathway">
    <text evidence="4">Protein modification; protein glycosylation.</text>
</comment>
<accession>O26520</accession>
<organism evidence="19 20">
    <name type="scientific">Methanothermobacter thermautotrophicus (strain ATCC 29096 / DSM 1053 / JCM 10044 / NBRC 100330 / Delta H)</name>
    <name type="common">Methanobacterium thermoautotrophicum</name>
    <dbReference type="NCBI Taxonomy" id="187420"/>
    <lineage>
        <taxon>Archaea</taxon>
        <taxon>Methanobacteriati</taxon>
        <taxon>Methanobacteriota</taxon>
        <taxon>Methanomada group</taxon>
        <taxon>Methanobacteria</taxon>
        <taxon>Methanobacteriales</taxon>
        <taxon>Methanobacteriaceae</taxon>
        <taxon>Methanothermobacter</taxon>
    </lineage>
</organism>
<dbReference type="UniPathway" id="UPA00378"/>
<feature type="transmembrane region" description="Helical" evidence="17">
    <location>
        <begin position="124"/>
        <end position="140"/>
    </location>
</feature>
<evidence type="ECO:0000256" key="16">
    <source>
        <dbReference type="ARBA" id="ARBA00034066"/>
    </source>
</evidence>
<feature type="transmembrane region" description="Helical" evidence="17">
    <location>
        <begin position="272"/>
        <end position="292"/>
    </location>
</feature>
<dbReference type="RefSeq" id="WP_010876059.1">
    <property type="nucleotide sequence ID" value="NC_000916.1"/>
</dbReference>
<gene>
    <name evidence="19" type="ordered locus">MTH_420</name>
</gene>
<evidence type="ECO:0000256" key="4">
    <source>
        <dbReference type="ARBA" id="ARBA00004922"/>
    </source>
</evidence>
<keyword evidence="20" id="KW-1185">Reference proteome</keyword>
<name>O26520_METTH</name>
<dbReference type="PANTHER" id="PTHR13872:SF1">
    <property type="entry name" value="DOLICHYL-DIPHOSPHOOLIGOSACCHARIDE--PROTEIN GLYCOSYLTRANSFERASE SUBUNIT STT3B"/>
    <property type="match status" value="1"/>
</dbReference>
<dbReference type="Gene3D" id="3.40.50.12610">
    <property type="match status" value="1"/>
</dbReference>
<feature type="transmembrane region" description="Helical" evidence="17">
    <location>
        <begin position="354"/>
        <end position="374"/>
    </location>
</feature>
<comment type="cofactor">
    <cofactor evidence="1">
        <name>Mn(2+)</name>
        <dbReference type="ChEBI" id="CHEBI:29035"/>
    </cofactor>
</comment>
<comment type="cofactor">
    <cofactor evidence="2">
        <name>Mg(2+)</name>
        <dbReference type="ChEBI" id="CHEBI:18420"/>
    </cofactor>
</comment>
<proteinExistence type="inferred from homology"/>
<protein>
    <recommendedName>
        <fullName evidence="6">dolichyl-phosphooligosaccharide-protein glycotransferase</fullName>
        <ecNumber evidence="6">2.4.99.21</ecNumber>
    </recommendedName>
    <alternativeName>
        <fullName evidence="15">Oligosaccharyl transferase</fullName>
    </alternativeName>
</protein>
<evidence type="ECO:0000256" key="15">
    <source>
        <dbReference type="ARBA" id="ARBA00030679"/>
    </source>
</evidence>
<comment type="similarity">
    <text evidence="5">Belongs to the STT3 family.</text>
</comment>
<evidence type="ECO:0000256" key="9">
    <source>
        <dbReference type="ARBA" id="ARBA00022692"/>
    </source>
</evidence>
<evidence type="ECO:0000256" key="6">
    <source>
        <dbReference type="ARBA" id="ARBA00012602"/>
    </source>
</evidence>
<evidence type="ECO:0000313" key="19">
    <source>
        <dbReference type="EMBL" id="AAB84926.1"/>
    </source>
</evidence>
<keyword evidence="12 17" id="KW-1133">Transmembrane helix</keyword>
<keyword evidence="10" id="KW-0479">Metal-binding</keyword>
<keyword evidence="13 17" id="KW-0472">Membrane</keyword>
<evidence type="ECO:0000256" key="2">
    <source>
        <dbReference type="ARBA" id="ARBA00001946"/>
    </source>
</evidence>
<dbReference type="GO" id="GO:0005886">
    <property type="term" value="C:plasma membrane"/>
    <property type="evidence" value="ECO:0007669"/>
    <property type="project" value="UniProtKB-SubCell"/>
</dbReference>
<dbReference type="EC" id="2.4.99.21" evidence="6"/>
<dbReference type="Proteomes" id="UP000005223">
    <property type="component" value="Chromosome"/>
</dbReference>
<dbReference type="InParanoid" id="O26520"/>
<evidence type="ECO:0000313" key="20">
    <source>
        <dbReference type="Proteomes" id="UP000005223"/>
    </source>
</evidence>
<dbReference type="AlphaFoldDB" id="O26520"/>
<dbReference type="GO" id="GO:0004576">
    <property type="term" value="F:oligosaccharyl transferase activity"/>
    <property type="evidence" value="ECO:0007669"/>
    <property type="project" value="InterPro"/>
</dbReference>
<dbReference type="InterPro" id="IPR003674">
    <property type="entry name" value="Oligo_trans_STT3"/>
</dbReference>
<evidence type="ECO:0000256" key="1">
    <source>
        <dbReference type="ARBA" id="ARBA00001936"/>
    </source>
</evidence>
<dbReference type="HOGENOM" id="CLU_018380_0_0_2"/>
<dbReference type="PATRIC" id="fig|187420.15.peg.390"/>
<feature type="transmembrane region" description="Helical" evidence="17">
    <location>
        <begin position="98"/>
        <end position="118"/>
    </location>
</feature>